<feature type="coiled-coil region" evidence="1">
    <location>
        <begin position="286"/>
        <end position="313"/>
    </location>
</feature>
<reference evidence="3 4" key="1">
    <citation type="submission" date="2016-05" db="EMBL/GenBank/DDBJ databases">
        <title>Genome sequencing of Trichophyton violaceum CMCC(F)T3l isolated from hair.</title>
        <authorList>
            <person name="Zhan P."/>
            <person name="Tao Y."/>
            <person name="Liu W."/>
        </authorList>
    </citation>
    <scope>NUCLEOTIDE SEQUENCE [LARGE SCALE GENOMIC DNA]</scope>
    <source>
        <strain evidence="4">CMCC(F)T3l</strain>
    </source>
</reference>
<feature type="compositionally biased region" description="Polar residues" evidence="2">
    <location>
        <begin position="563"/>
        <end position="593"/>
    </location>
</feature>
<keyword evidence="4" id="KW-1185">Reference proteome</keyword>
<dbReference type="Proteomes" id="UP000243519">
    <property type="component" value="Unassembled WGS sequence"/>
</dbReference>
<accession>A0A178FD84</accession>
<proteinExistence type="predicted"/>
<evidence type="ECO:0000256" key="2">
    <source>
        <dbReference type="SAM" id="MobiDB-lite"/>
    </source>
</evidence>
<sequence length="610" mass="68674">MERSNSNLNIPTRPRFDPSRDPRRTPQNKTPDVQGTVAILNQLTAEITELTHINLARKRIIKRRQAEEQSLKIANERAFTYPSYIQGLKLAREESDKELKMLNELVNTHNTNKEKIILSLAHAIHSAPNQEAHSDHVVGKLEREQDDLWHRSDKFRSSIAGLSSRVNDICQRLDTLRDDVDSLSKMMKRNNTDTPPVNKPQINKDDVDLRFSELSSDFEALKSTYESANKNRDDILQSIDKRVKDTMTSLATTKAAQLNNARQSEERLQSALRPLSEQTSALKSTLAASTQKIDKIESQLSNLESTMDSTVKEMIPSLQTQVDESTKAIQLHIERPSESSKTPSQLPPDKTQENLKEDLRLLSQQLNNFQKAHEGKLETLSKAVDDANQEVSRTKGVDFQSIEQKYTQLHNQLAGHVNALYGHLTGTHTALNSLETRYGQLVTEPVIRQIVLRMQEMYPYASKAQAEIERLINAANDHLAHITSQGTRITSLEEGLAKLKKADESLITFLRSERAEITGRVDAVQAKINELGNSTVDTFANLTADVKLTTEKIEEIKLQFQTTSNGGPSAQILSEMSVSSIHSDSQPASQSSTEQHRNKKRKLDEETPKQ</sequence>
<feature type="compositionally biased region" description="Basic and acidic residues" evidence="2">
    <location>
        <begin position="14"/>
        <end position="24"/>
    </location>
</feature>
<keyword evidence="1" id="KW-0175">Coiled coil</keyword>
<evidence type="ECO:0000313" key="4">
    <source>
        <dbReference type="Proteomes" id="UP000243519"/>
    </source>
</evidence>
<organism evidence="3 4">
    <name type="scientific">Trichophyton violaceum</name>
    <dbReference type="NCBI Taxonomy" id="34388"/>
    <lineage>
        <taxon>Eukaryota</taxon>
        <taxon>Fungi</taxon>
        <taxon>Dikarya</taxon>
        <taxon>Ascomycota</taxon>
        <taxon>Pezizomycotina</taxon>
        <taxon>Eurotiomycetes</taxon>
        <taxon>Eurotiomycetidae</taxon>
        <taxon>Onygenales</taxon>
        <taxon>Arthrodermataceae</taxon>
        <taxon>Trichophyton</taxon>
    </lineage>
</organism>
<dbReference type="EMBL" id="LHPN01000014">
    <property type="protein sequence ID" value="OAL69407.1"/>
    <property type="molecule type" value="Genomic_DNA"/>
</dbReference>
<dbReference type="AlphaFoldDB" id="A0A178FD84"/>
<comment type="caution">
    <text evidence="3">The sequence shown here is derived from an EMBL/GenBank/DDBJ whole genome shotgun (WGS) entry which is preliminary data.</text>
</comment>
<evidence type="ECO:0008006" key="5">
    <source>
        <dbReference type="Google" id="ProtNLM"/>
    </source>
</evidence>
<feature type="region of interest" description="Disordered" evidence="2">
    <location>
        <begin position="1"/>
        <end position="32"/>
    </location>
</feature>
<feature type="region of interest" description="Disordered" evidence="2">
    <location>
        <begin position="563"/>
        <end position="610"/>
    </location>
</feature>
<feature type="coiled-coil region" evidence="1">
    <location>
        <begin position="352"/>
        <end position="390"/>
    </location>
</feature>
<dbReference type="OrthoDB" id="3438382at2759"/>
<feature type="compositionally biased region" description="Polar residues" evidence="2">
    <location>
        <begin position="1"/>
        <end position="10"/>
    </location>
</feature>
<evidence type="ECO:0000313" key="3">
    <source>
        <dbReference type="EMBL" id="OAL69407.1"/>
    </source>
</evidence>
<name>A0A178FD84_TRIVO</name>
<evidence type="ECO:0000256" key="1">
    <source>
        <dbReference type="SAM" id="Coils"/>
    </source>
</evidence>
<protein>
    <recommendedName>
        <fullName evidence="5">Paramyosin</fullName>
    </recommendedName>
</protein>
<gene>
    <name evidence="3" type="ORF">A7D00_6526</name>
</gene>